<dbReference type="PROSITE" id="PS50020">
    <property type="entry name" value="WW_DOMAIN_2"/>
    <property type="match status" value="2"/>
</dbReference>
<evidence type="ECO:0000313" key="5">
    <source>
        <dbReference type="Proteomes" id="UP001159659"/>
    </source>
</evidence>
<dbReference type="AlphaFoldDB" id="A0AAV0SQ61"/>
<evidence type="ECO:0000259" key="3">
    <source>
        <dbReference type="PROSITE" id="PS50020"/>
    </source>
</evidence>
<feature type="region of interest" description="Disordered" evidence="2">
    <location>
        <begin position="129"/>
        <end position="170"/>
    </location>
</feature>
<dbReference type="InterPro" id="IPR036020">
    <property type="entry name" value="WW_dom_sf"/>
</dbReference>
<dbReference type="Pfam" id="PF01846">
    <property type="entry name" value="FF"/>
    <property type="match status" value="1"/>
</dbReference>
<feature type="compositionally biased region" description="Basic and acidic residues" evidence="2">
    <location>
        <begin position="129"/>
        <end position="151"/>
    </location>
</feature>
<dbReference type="GO" id="GO:0003712">
    <property type="term" value="F:transcription coregulator activity"/>
    <property type="evidence" value="ECO:0007669"/>
    <property type="project" value="TreeGrafter"/>
</dbReference>
<evidence type="ECO:0000256" key="2">
    <source>
        <dbReference type="SAM" id="MobiDB-lite"/>
    </source>
</evidence>
<evidence type="ECO:0000256" key="1">
    <source>
        <dbReference type="ARBA" id="ARBA00022737"/>
    </source>
</evidence>
<dbReference type="PANTHER" id="PTHR15377">
    <property type="entry name" value="TRANSCRIPTION ELONGATION REGULATOR 1"/>
    <property type="match status" value="1"/>
</dbReference>
<feature type="domain" description="WW" evidence="3">
    <location>
        <begin position="82"/>
        <end position="109"/>
    </location>
</feature>
<sequence length="531" mass="62413">MALSTSAPSDANMTADQKLYWLNALHVAGDWSVHDDGDGRLFYYDCRTDSSQWEVPENLVSLEIEFMTKLMLQNAVARSGDWTAHDAGNGTLYYFNAKTRVSAWERPSEWGEAEAVAATAAAVEAREKEVSEAEREKEKKQEKEKALQKEMKKQRKHKKHREKQAELKKEKEEIEKKLVQEEEEPLTAEEVLAEQEHNARKQKWIEQFVAMLRDKNIMPFCKWSVALPQIAGDPRFMGVPTMDERRAIFEHFVEHRREDLKVEKKSKLKHAKQVFTQLLREQFQLDSWEPKTTLSVFLSTLEDTLEPERYKQVQDDALAFLTLSTQEKMYSKAVAEYKSEALKRDGEQLRLTKFLEDKLVMEDTLILQWEGDEVQKLIHEFYSSVFSSGMLLSEQKQRQVFEELIARKACEKREGVSVKQLERLPLRRPSQDHSTDKGNDLGPRRERHTSNYDRHRSRSRSRRRRYRSGSRSPSREREKRYRSRKSSRRRSPTSSSRSRSRGRSSRRFSRHSRHYSSSPSRSRSRSCSRTR</sequence>
<dbReference type="EMBL" id="CANTFK010000017">
    <property type="protein sequence ID" value="CAI5704347.1"/>
    <property type="molecule type" value="Genomic_DNA"/>
</dbReference>
<name>A0AAV0SQ61_9STRA</name>
<feature type="compositionally biased region" description="Basic residues" evidence="2">
    <location>
        <begin position="455"/>
        <end position="468"/>
    </location>
</feature>
<dbReference type="SMART" id="SM00456">
    <property type="entry name" value="WW"/>
    <property type="match status" value="2"/>
</dbReference>
<comment type="caution">
    <text evidence="4">The sequence shown here is derived from an EMBL/GenBank/DDBJ whole genome shotgun (WGS) entry which is preliminary data.</text>
</comment>
<feature type="compositionally biased region" description="Basic residues" evidence="2">
    <location>
        <begin position="498"/>
        <end position="514"/>
    </location>
</feature>
<dbReference type="Proteomes" id="UP001159659">
    <property type="component" value="Unassembled WGS sequence"/>
</dbReference>
<feature type="domain" description="WW" evidence="3">
    <location>
        <begin position="25"/>
        <end position="58"/>
    </location>
</feature>
<dbReference type="Gene3D" id="2.20.70.10">
    <property type="match status" value="2"/>
</dbReference>
<dbReference type="SUPFAM" id="SSF51045">
    <property type="entry name" value="WW domain"/>
    <property type="match status" value="2"/>
</dbReference>
<feature type="compositionally biased region" description="Basic residues" evidence="2">
    <location>
        <begin position="522"/>
        <end position="531"/>
    </location>
</feature>
<gene>
    <name evidence="4" type="ORF">PFR002_LOCUS124</name>
</gene>
<protein>
    <recommendedName>
        <fullName evidence="3">WW domain-containing protein</fullName>
    </recommendedName>
</protein>
<feature type="region of interest" description="Disordered" evidence="2">
    <location>
        <begin position="421"/>
        <end position="531"/>
    </location>
</feature>
<dbReference type="Pfam" id="PF00397">
    <property type="entry name" value="WW"/>
    <property type="match status" value="2"/>
</dbReference>
<keyword evidence="1" id="KW-0677">Repeat</keyword>
<evidence type="ECO:0000313" key="4">
    <source>
        <dbReference type="EMBL" id="CAI5704347.1"/>
    </source>
</evidence>
<dbReference type="SUPFAM" id="SSF81698">
    <property type="entry name" value="FF domain"/>
    <property type="match status" value="1"/>
</dbReference>
<feature type="compositionally biased region" description="Basic and acidic residues" evidence="2">
    <location>
        <begin position="421"/>
        <end position="454"/>
    </location>
</feature>
<dbReference type="InterPro" id="IPR036517">
    <property type="entry name" value="FF_domain_sf"/>
</dbReference>
<dbReference type="InterPro" id="IPR001202">
    <property type="entry name" value="WW_dom"/>
</dbReference>
<dbReference type="CDD" id="cd00201">
    <property type="entry name" value="WW"/>
    <property type="match status" value="2"/>
</dbReference>
<dbReference type="InterPro" id="IPR002713">
    <property type="entry name" value="FF_domain"/>
</dbReference>
<dbReference type="PROSITE" id="PS01159">
    <property type="entry name" value="WW_DOMAIN_1"/>
    <property type="match status" value="1"/>
</dbReference>
<reference evidence="4" key="1">
    <citation type="submission" date="2022-12" db="EMBL/GenBank/DDBJ databases">
        <authorList>
            <person name="Webb A."/>
        </authorList>
    </citation>
    <scope>NUCLEOTIDE SEQUENCE</scope>
    <source>
        <strain evidence="4">Pf2</strain>
    </source>
</reference>
<accession>A0AAV0SQ61</accession>
<dbReference type="InterPro" id="IPR045148">
    <property type="entry name" value="TCRG1-like"/>
</dbReference>
<dbReference type="PANTHER" id="PTHR15377:SF3">
    <property type="entry name" value="WW DOMAIN-CONTAINING PROTEIN"/>
    <property type="match status" value="1"/>
</dbReference>
<dbReference type="Gene3D" id="1.10.10.440">
    <property type="entry name" value="FF domain"/>
    <property type="match status" value="1"/>
</dbReference>
<feature type="compositionally biased region" description="Basic residues" evidence="2">
    <location>
        <begin position="480"/>
        <end position="491"/>
    </location>
</feature>
<feature type="compositionally biased region" description="Basic residues" evidence="2">
    <location>
        <begin position="152"/>
        <end position="162"/>
    </location>
</feature>
<organism evidence="4 5">
    <name type="scientific">Peronospora farinosa</name>
    <dbReference type="NCBI Taxonomy" id="134698"/>
    <lineage>
        <taxon>Eukaryota</taxon>
        <taxon>Sar</taxon>
        <taxon>Stramenopiles</taxon>
        <taxon>Oomycota</taxon>
        <taxon>Peronosporomycetes</taxon>
        <taxon>Peronosporales</taxon>
        <taxon>Peronosporaceae</taxon>
        <taxon>Peronospora</taxon>
    </lineage>
</organism>
<dbReference type="GO" id="GO:0005634">
    <property type="term" value="C:nucleus"/>
    <property type="evidence" value="ECO:0007669"/>
    <property type="project" value="TreeGrafter"/>
</dbReference>
<dbReference type="GO" id="GO:0070063">
    <property type="term" value="F:RNA polymerase binding"/>
    <property type="evidence" value="ECO:0007669"/>
    <property type="project" value="InterPro"/>
</dbReference>
<proteinExistence type="predicted"/>
<dbReference type="SMART" id="SM00441">
    <property type="entry name" value="FF"/>
    <property type="match status" value="1"/>
</dbReference>